<dbReference type="RefSeq" id="WP_016420468.1">
    <property type="nucleotide sequence ID" value="NZ_FNND01000003.1"/>
</dbReference>
<dbReference type="PIRSF" id="PIRSF002882">
    <property type="entry name" value="VapD"/>
    <property type="match status" value="1"/>
</dbReference>
<keyword evidence="8" id="KW-1185">Reference proteome</keyword>
<keyword evidence="5" id="KW-0843">Virulence</keyword>
<dbReference type="GO" id="GO:0003723">
    <property type="term" value="F:RNA binding"/>
    <property type="evidence" value="ECO:0007669"/>
    <property type="project" value="InterPro"/>
</dbReference>
<proteinExistence type="inferred from homology"/>
<evidence type="ECO:0000256" key="4">
    <source>
        <dbReference type="ARBA" id="ARBA00022801"/>
    </source>
</evidence>
<evidence type="ECO:0000256" key="6">
    <source>
        <dbReference type="PIRNR" id="PIRNR002882"/>
    </source>
</evidence>
<dbReference type="EC" id="3.1.-.-" evidence="6"/>
<gene>
    <name evidence="7" type="ORF">SAMN05444420_103112</name>
</gene>
<evidence type="ECO:0000256" key="3">
    <source>
        <dbReference type="ARBA" id="ARBA00022722"/>
    </source>
</evidence>
<dbReference type="Gene3D" id="3.30.70.240">
    <property type="match status" value="1"/>
</dbReference>
<comment type="function">
    <text evidence="6">Cleaves ssRNA, mostly between U:A.</text>
</comment>
<keyword evidence="3 6" id="KW-0540">Nuclease</keyword>
<sequence>MYAVLFDLDTNYLNDNYEGTTYHNAYKLIKDYMLANGFEWKQGSVYFGRETINAVNCVVIVQKLAKLYPWFTTCVKDVRMLRIEENNDLAPAVNLSLS</sequence>
<evidence type="ECO:0000256" key="2">
    <source>
        <dbReference type="ARBA" id="ARBA00011738"/>
    </source>
</evidence>
<dbReference type="GeneID" id="85016954"/>
<comment type="subunit">
    <text evidence="2 6">Homodimer.</text>
</comment>
<organism evidence="7 8">
    <name type="scientific">Capnocytophaga granulosa</name>
    <dbReference type="NCBI Taxonomy" id="45242"/>
    <lineage>
        <taxon>Bacteria</taxon>
        <taxon>Pseudomonadati</taxon>
        <taxon>Bacteroidota</taxon>
        <taxon>Flavobacteriia</taxon>
        <taxon>Flavobacteriales</taxon>
        <taxon>Flavobacteriaceae</taxon>
        <taxon>Capnocytophaga</taxon>
    </lineage>
</organism>
<dbReference type="EMBL" id="FNND01000003">
    <property type="protein sequence ID" value="SDW64947.1"/>
    <property type="molecule type" value="Genomic_DNA"/>
</dbReference>
<dbReference type="GO" id="GO:0004518">
    <property type="term" value="F:nuclease activity"/>
    <property type="evidence" value="ECO:0007669"/>
    <property type="project" value="UniProtKB-UniRule"/>
</dbReference>
<comment type="similarity">
    <text evidence="1 6">Belongs to the VapD ribonuclease family.</text>
</comment>
<dbReference type="AlphaFoldDB" id="A0A1H2V9G2"/>
<evidence type="ECO:0000313" key="8">
    <source>
        <dbReference type="Proteomes" id="UP000182771"/>
    </source>
</evidence>
<evidence type="ECO:0000313" key="7">
    <source>
        <dbReference type="EMBL" id="SDW64947.1"/>
    </source>
</evidence>
<dbReference type="OrthoDB" id="8611858at2"/>
<keyword evidence="4 6" id="KW-0378">Hydrolase</keyword>
<name>A0A1H2V9G2_9FLAO</name>
<dbReference type="Proteomes" id="UP000182771">
    <property type="component" value="Unassembled WGS sequence"/>
</dbReference>
<dbReference type="GO" id="GO:0016787">
    <property type="term" value="F:hydrolase activity"/>
    <property type="evidence" value="ECO:0007669"/>
    <property type="project" value="UniProtKB-KW"/>
</dbReference>
<accession>A0A1H2V9G2</accession>
<evidence type="ECO:0000256" key="1">
    <source>
        <dbReference type="ARBA" id="ARBA00009653"/>
    </source>
</evidence>
<protein>
    <recommendedName>
        <fullName evidence="6">Endoribonuclease VapD</fullName>
        <ecNumber evidence="6">3.1.-.-</ecNumber>
    </recommendedName>
</protein>
<reference evidence="7 8" key="1">
    <citation type="submission" date="2016-10" db="EMBL/GenBank/DDBJ databases">
        <authorList>
            <person name="Varghese N."/>
            <person name="Submissions S."/>
        </authorList>
    </citation>
    <scope>NUCLEOTIDE SEQUENCE [LARGE SCALE GENOMIC DNA]</scope>
    <source>
        <strain evidence="7 8">DSM 11449</strain>
    </source>
</reference>
<dbReference type="InterPro" id="IPR016368">
    <property type="entry name" value="VapD"/>
</dbReference>
<comment type="caution">
    <text evidence="7">The sequence shown here is derived from an EMBL/GenBank/DDBJ whole genome shotgun (WGS) entry which is preliminary data.</text>
</comment>
<evidence type="ECO:0000256" key="5">
    <source>
        <dbReference type="ARBA" id="ARBA00023026"/>
    </source>
</evidence>